<dbReference type="CDD" id="cd07197">
    <property type="entry name" value="nitrilase"/>
    <property type="match status" value="1"/>
</dbReference>
<accession>A0A554LID8</accession>
<dbReference type="AlphaFoldDB" id="A0A554LID8"/>
<dbReference type="InterPro" id="IPR036526">
    <property type="entry name" value="C-N_Hydrolase_sf"/>
</dbReference>
<dbReference type="PANTHER" id="PTHR43674:SF16">
    <property type="entry name" value="CARBON-NITROGEN FAMILY, PUTATIVE (AFU_ORTHOLOGUE AFUA_5G02350)-RELATED"/>
    <property type="match status" value="1"/>
</dbReference>
<dbReference type="PANTHER" id="PTHR43674">
    <property type="entry name" value="NITRILASE C965.09-RELATED"/>
    <property type="match status" value="1"/>
</dbReference>
<evidence type="ECO:0000259" key="2">
    <source>
        <dbReference type="PROSITE" id="PS50263"/>
    </source>
</evidence>
<dbReference type="Pfam" id="PF00795">
    <property type="entry name" value="CN_hydrolase"/>
    <property type="match status" value="1"/>
</dbReference>
<evidence type="ECO:0000256" key="1">
    <source>
        <dbReference type="ARBA" id="ARBA00022801"/>
    </source>
</evidence>
<proteinExistence type="predicted"/>
<evidence type="ECO:0000313" key="3">
    <source>
        <dbReference type="EMBL" id="TSC92627.1"/>
    </source>
</evidence>
<gene>
    <name evidence="3" type="ORF">CEN89_557</name>
</gene>
<name>A0A554LID8_9BACT</name>
<dbReference type="Proteomes" id="UP000315689">
    <property type="component" value="Unassembled WGS sequence"/>
</dbReference>
<evidence type="ECO:0000313" key="4">
    <source>
        <dbReference type="Proteomes" id="UP000315689"/>
    </source>
</evidence>
<sequence length="277" mass="32102">MKFKIAVVQFEINQYQPEKNLKKAKDFVKKAAFSKAQIIVFPEDFLSGGVNDDEIIQFADSKGKYRKIFQNLAKKYKIDIVAGSIIEKNRIGNFNVCYYIDSTGKIKGKYKKINLWLTERKMIVSGNEVCVFNTKYGKVGLIICWDLIFPEIFRRMVKKGANIIFCPSLWYRGKAFKHCKNYNPKTQINRVNSLCKIRANRNNIIFVYINAVGKLRTSIGNNFDEAIGQSQITIPGRIVLQKLNNKEEMFIQEVDTAILKDAERAYKIRDDLRNRIL</sequence>
<dbReference type="SUPFAM" id="SSF56317">
    <property type="entry name" value="Carbon-nitrogen hydrolase"/>
    <property type="match status" value="1"/>
</dbReference>
<dbReference type="InterPro" id="IPR050345">
    <property type="entry name" value="Aliph_Amidase/BUP"/>
</dbReference>
<feature type="domain" description="CN hydrolase" evidence="2">
    <location>
        <begin position="3"/>
        <end position="256"/>
    </location>
</feature>
<comment type="caution">
    <text evidence="3">The sequence shown here is derived from an EMBL/GenBank/DDBJ whole genome shotgun (WGS) entry which is preliminary data.</text>
</comment>
<reference evidence="3 4" key="1">
    <citation type="submission" date="2017-07" db="EMBL/GenBank/DDBJ databases">
        <title>Mechanisms for carbon and nitrogen cycling indicate functional differentiation within the Candidate Phyla Radiation.</title>
        <authorList>
            <person name="Danczak R.E."/>
            <person name="Johnston M.D."/>
            <person name="Kenah C."/>
            <person name="Slattery M."/>
            <person name="Wrighton K.C."/>
            <person name="Wilkins M.J."/>
        </authorList>
    </citation>
    <scope>NUCLEOTIDE SEQUENCE [LARGE SCALE GENOMIC DNA]</scope>
    <source>
        <strain evidence="3">Licking1014_7</strain>
    </source>
</reference>
<organism evidence="3 4">
    <name type="scientific">Candidatus Berkelbacteria bacterium Licking1014_7</name>
    <dbReference type="NCBI Taxonomy" id="2017147"/>
    <lineage>
        <taxon>Bacteria</taxon>
        <taxon>Candidatus Berkelbacteria</taxon>
    </lineage>
</organism>
<protein>
    <recommendedName>
        <fullName evidence="2">CN hydrolase domain-containing protein</fullName>
    </recommendedName>
</protein>
<dbReference type="EMBL" id="VMGK01000018">
    <property type="protein sequence ID" value="TSC92627.1"/>
    <property type="molecule type" value="Genomic_DNA"/>
</dbReference>
<dbReference type="GO" id="GO:0016811">
    <property type="term" value="F:hydrolase activity, acting on carbon-nitrogen (but not peptide) bonds, in linear amides"/>
    <property type="evidence" value="ECO:0007669"/>
    <property type="project" value="TreeGrafter"/>
</dbReference>
<keyword evidence="1" id="KW-0378">Hydrolase</keyword>
<dbReference type="InterPro" id="IPR003010">
    <property type="entry name" value="C-N_Hydrolase"/>
</dbReference>
<dbReference type="PROSITE" id="PS50263">
    <property type="entry name" value="CN_HYDROLASE"/>
    <property type="match status" value="1"/>
</dbReference>
<dbReference type="Gene3D" id="3.60.110.10">
    <property type="entry name" value="Carbon-nitrogen hydrolase"/>
    <property type="match status" value="1"/>
</dbReference>